<name>A0ABW8E0S4_9PSED</name>
<organism evidence="1 2">
    <name type="scientific">Pseudomonas sivasensis</name>
    <dbReference type="NCBI Taxonomy" id="1880678"/>
    <lineage>
        <taxon>Bacteria</taxon>
        <taxon>Pseudomonadati</taxon>
        <taxon>Pseudomonadota</taxon>
        <taxon>Gammaproteobacteria</taxon>
        <taxon>Pseudomonadales</taxon>
        <taxon>Pseudomonadaceae</taxon>
        <taxon>Pseudomonas</taxon>
    </lineage>
</organism>
<accession>A0ABW8E0S4</accession>
<reference evidence="1 2" key="1">
    <citation type="submission" date="2024-10" db="EMBL/GenBank/DDBJ databases">
        <title>The Natural Products Discovery Center: Release of the First 8490 Sequenced Strains for Exploring Actinobacteria Biosynthetic Diversity.</title>
        <authorList>
            <person name="Kalkreuter E."/>
            <person name="Kautsar S.A."/>
            <person name="Yang D."/>
            <person name="Bader C.D."/>
            <person name="Teijaro C.N."/>
            <person name="Fluegel L."/>
            <person name="Davis C.M."/>
            <person name="Simpson J.R."/>
            <person name="Lauterbach L."/>
            <person name="Steele A.D."/>
            <person name="Gui C."/>
            <person name="Meng S."/>
            <person name="Li G."/>
            <person name="Viehrig K."/>
            <person name="Ye F."/>
            <person name="Su P."/>
            <person name="Kiefer A.F."/>
            <person name="Nichols A."/>
            <person name="Cepeda A.J."/>
            <person name="Yan W."/>
            <person name="Fan B."/>
            <person name="Jiang Y."/>
            <person name="Adhikari A."/>
            <person name="Zheng C.-J."/>
            <person name="Schuster L."/>
            <person name="Cowan T.M."/>
            <person name="Smanski M.J."/>
            <person name="Chevrette M.G."/>
            <person name="De Carvalho L.P.S."/>
            <person name="Shen B."/>
        </authorList>
    </citation>
    <scope>NUCLEOTIDE SEQUENCE [LARGE SCALE GENOMIC DNA]</scope>
    <source>
        <strain evidence="1 2">NPDC087581</strain>
    </source>
</reference>
<keyword evidence="2" id="KW-1185">Reference proteome</keyword>
<proteinExistence type="predicted"/>
<gene>
    <name evidence="1" type="ORF">ACIOWJ_09080</name>
</gene>
<sequence length="168" mass="19116">MTTPTYPSNKPITEIFEATVQFANEKDIFLANKINIALIKDNSGSSCWMIAAFQDISEINKKPHEIRAIHIYLPRDQLHGRVEMFPALPPEAPIINSASYFRIVNIDYEKKKSDELIYLGKTGVIKYEWSNDFKSIEGNIDLNTLDENKAPININGHFYLSNSGQHSI</sequence>
<dbReference type="Proteomes" id="UP001617213">
    <property type="component" value="Unassembled WGS sequence"/>
</dbReference>
<dbReference type="EMBL" id="JBIUWZ010000009">
    <property type="protein sequence ID" value="MFJ2678234.1"/>
    <property type="molecule type" value="Genomic_DNA"/>
</dbReference>
<comment type="caution">
    <text evidence="1">The sequence shown here is derived from an EMBL/GenBank/DDBJ whole genome shotgun (WGS) entry which is preliminary data.</text>
</comment>
<evidence type="ECO:0000313" key="2">
    <source>
        <dbReference type="Proteomes" id="UP001617213"/>
    </source>
</evidence>
<dbReference type="RefSeq" id="WP_401380811.1">
    <property type="nucleotide sequence ID" value="NZ_JBIUWZ010000009.1"/>
</dbReference>
<evidence type="ECO:0000313" key="1">
    <source>
        <dbReference type="EMBL" id="MFJ2678234.1"/>
    </source>
</evidence>
<protein>
    <submittedName>
        <fullName evidence="1">Uncharacterized protein</fullName>
    </submittedName>
</protein>